<dbReference type="AlphaFoldDB" id="A0AAV5RXK7"/>
<evidence type="ECO:0000256" key="4">
    <source>
        <dbReference type="ARBA" id="ARBA00022487"/>
    </source>
</evidence>
<name>A0AAV5RXK7_MAUHU</name>
<keyword evidence="4" id="KW-0719">Serine esterase</keyword>
<protein>
    <recommendedName>
        <fullName evidence="3">Acyl-protein thioesterase 1</fullName>
        <ecNumber evidence="2">3.1.2.22</ecNumber>
    </recommendedName>
    <alternativeName>
        <fullName evidence="8">Palmitoyl-protein hydrolase</fullName>
    </alternativeName>
</protein>
<evidence type="ECO:0000256" key="7">
    <source>
        <dbReference type="ARBA" id="ARBA00029392"/>
    </source>
</evidence>
<keyword evidence="12" id="KW-1185">Reference proteome</keyword>
<comment type="caution">
    <text evidence="11">The sequence shown here is derived from an EMBL/GenBank/DDBJ whole genome shotgun (WGS) entry which is preliminary data.</text>
</comment>
<dbReference type="Proteomes" id="UP001377567">
    <property type="component" value="Unassembled WGS sequence"/>
</dbReference>
<evidence type="ECO:0000256" key="6">
    <source>
        <dbReference type="ARBA" id="ARBA00022832"/>
    </source>
</evidence>
<dbReference type="PANTHER" id="PTHR10655:SF17">
    <property type="entry name" value="LYSOPHOSPHOLIPASE-LIKE PROTEIN 1"/>
    <property type="match status" value="1"/>
</dbReference>
<feature type="domain" description="Phospholipase/carboxylesterase/thioesterase" evidence="10">
    <location>
        <begin position="4"/>
        <end position="230"/>
    </location>
</feature>
<evidence type="ECO:0000256" key="5">
    <source>
        <dbReference type="ARBA" id="ARBA00022801"/>
    </source>
</evidence>
<keyword evidence="6" id="KW-0443">Lipid metabolism</keyword>
<comment type="function">
    <text evidence="7">Hydrolyzes fatty acids from S-acylated cysteine residues in proteins with a strong preference for palmitoylated G-alpha proteins over other acyl substrates. Mediates the deacylation of G-alpha proteins such as GPA1 in vivo, but has weak or no activity toward palmitoylated Ras proteins. Has weak lysophospholipase activity in vitro; however such activity may not exist in vivo.</text>
</comment>
<evidence type="ECO:0000313" key="11">
    <source>
        <dbReference type="EMBL" id="GMM55988.1"/>
    </source>
</evidence>
<evidence type="ECO:0000256" key="2">
    <source>
        <dbReference type="ARBA" id="ARBA00012423"/>
    </source>
</evidence>
<evidence type="ECO:0000256" key="8">
    <source>
        <dbReference type="ARBA" id="ARBA00031195"/>
    </source>
</evidence>
<dbReference type="EMBL" id="BTGD01000006">
    <property type="protein sequence ID" value="GMM55988.1"/>
    <property type="molecule type" value="Genomic_DNA"/>
</dbReference>
<keyword evidence="5 11" id="KW-0378">Hydrolase</keyword>
<evidence type="ECO:0000313" key="12">
    <source>
        <dbReference type="Proteomes" id="UP001377567"/>
    </source>
</evidence>
<dbReference type="GO" id="GO:0052689">
    <property type="term" value="F:carboxylic ester hydrolase activity"/>
    <property type="evidence" value="ECO:0007669"/>
    <property type="project" value="UniProtKB-KW"/>
</dbReference>
<evidence type="ECO:0000259" key="10">
    <source>
        <dbReference type="Pfam" id="PF02230"/>
    </source>
</evidence>
<reference evidence="11 12" key="1">
    <citation type="journal article" date="2023" name="Elife">
        <title>Identification of key yeast species and microbe-microbe interactions impacting larval growth of Drosophila in the wild.</title>
        <authorList>
            <person name="Mure A."/>
            <person name="Sugiura Y."/>
            <person name="Maeda R."/>
            <person name="Honda K."/>
            <person name="Sakurai N."/>
            <person name="Takahashi Y."/>
            <person name="Watada M."/>
            <person name="Katoh T."/>
            <person name="Gotoh A."/>
            <person name="Gotoh Y."/>
            <person name="Taniguchi I."/>
            <person name="Nakamura K."/>
            <person name="Hayashi T."/>
            <person name="Katayama T."/>
            <person name="Uemura T."/>
            <person name="Hattori Y."/>
        </authorList>
    </citation>
    <scope>NUCLEOTIDE SEQUENCE [LARGE SCALE GENOMIC DNA]</scope>
    <source>
        <strain evidence="11 12">KH-74</strain>
    </source>
</reference>
<dbReference type="InterPro" id="IPR029058">
    <property type="entry name" value="AB_hydrolase_fold"/>
</dbReference>
<comment type="catalytic activity">
    <reaction evidence="9">
        <text>S-hexadecanoyl-L-cysteinyl-[protein] + H2O = L-cysteinyl-[protein] + hexadecanoate + H(+)</text>
        <dbReference type="Rhea" id="RHEA:19233"/>
        <dbReference type="Rhea" id="RHEA-COMP:10131"/>
        <dbReference type="Rhea" id="RHEA-COMP:11032"/>
        <dbReference type="ChEBI" id="CHEBI:7896"/>
        <dbReference type="ChEBI" id="CHEBI:15377"/>
        <dbReference type="ChEBI" id="CHEBI:15378"/>
        <dbReference type="ChEBI" id="CHEBI:29950"/>
        <dbReference type="ChEBI" id="CHEBI:74151"/>
        <dbReference type="EC" id="3.1.2.22"/>
    </reaction>
</comment>
<dbReference type="Gene3D" id="3.40.50.1820">
    <property type="entry name" value="alpha/beta hydrolase"/>
    <property type="match status" value="1"/>
</dbReference>
<dbReference type="GO" id="GO:0006631">
    <property type="term" value="P:fatty acid metabolic process"/>
    <property type="evidence" value="ECO:0007669"/>
    <property type="project" value="UniProtKB-KW"/>
</dbReference>
<organism evidence="11 12">
    <name type="scientific">Maudiozyma humilis</name>
    <name type="common">Sour dough yeast</name>
    <name type="synonym">Kazachstania humilis</name>
    <dbReference type="NCBI Taxonomy" id="51915"/>
    <lineage>
        <taxon>Eukaryota</taxon>
        <taxon>Fungi</taxon>
        <taxon>Dikarya</taxon>
        <taxon>Ascomycota</taxon>
        <taxon>Saccharomycotina</taxon>
        <taxon>Saccharomycetes</taxon>
        <taxon>Saccharomycetales</taxon>
        <taxon>Saccharomycetaceae</taxon>
        <taxon>Maudiozyma</taxon>
    </lineage>
</organism>
<dbReference type="InterPro" id="IPR050565">
    <property type="entry name" value="LYPA1-2/EST-like"/>
</dbReference>
<dbReference type="EC" id="3.1.2.22" evidence="2"/>
<evidence type="ECO:0000256" key="3">
    <source>
        <dbReference type="ARBA" id="ARBA00014923"/>
    </source>
</evidence>
<dbReference type="InterPro" id="IPR003140">
    <property type="entry name" value="PLipase/COase/thioEstase"/>
</dbReference>
<evidence type="ECO:0000256" key="1">
    <source>
        <dbReference type="ARBA" id="ARBA00006499"/>
    </source>
</evidence>
<gene>
    <name evidence="11" type="ORF">DAKH74_026040</name>
</gene>
<proteinExistence type="inferred from homology"/>
<evidence type="ECO:0000256" key="9">
    <source>
        <dbReference type="ARBA" id="ARBA00047337"/>
    </source>
</evidence>
<dbReference type="GO" id="GO:0008474">
    <property type="term" value="F:palmitoyl-(protein) hydrolase activity"/>
    <property type="evidence" value="ECO:0007669"/>
    <property type="project" value="UniProtKB-EC"/>
</dbReference>
<dbReference type="SUPFAM" id="SSF53474">
    <property type="entry name" value="alpha/beta-Hydrolases"/>
    <property type="match status" value="1"/>
</dbReference>
<sequence length="234" mass="26055">MNQAVRVAARTKPATHALIVLHGLGDTGQGWSFLADELQDEPCFMNTNFIFPNAPHMPITANGGAHMPGWFDIEEWDPHMRKFDVNGYMQSLSEVEKYVQEQISLGIQPQNIIVGGFSQGAALALGCALNLKEKIGGIFALSGFIHPGVKEVIWPNEEQEKLKSCNLGTKIFHGHGDWDPIVALEKGKQAEEFMTGSCGFKDYSFHEYHGMEHSVCPQELKDLSSYIKSCWNMK</sequence>
<comment type="similarity">
    <text evidence="1">Belongs to the AB hydrolase superfamily. AB hydrolase 2 family.</text>
</comment>
<keyword evidence="6" id="KW-0276">Fatty acid metabolism</keyword>
<dbReference type="GO" id="GO:0005737">
    <property type="term" value="C:cytoplasm"/>
    <property type="evidence" value="ECO:0007669"/>
    <property type="project" value="TreeGrafter"/>
</dbReference>
<dbReference type="Pfam" id="PF02230">
    <property type="entry name" value="Abhydrolase_2"/>
    <property type="match status" value="1"/>
</dbReference>
<accession>A0AAV5RXK7</accession>
<dbReference type="PANTHER" id="PTHR10655">
    <property type="entry name" value="LYSOPHOSPHOLIPASE-RELATED"/>
    <property type="match status" value="1"/>
</dbReference>